<evidence type="ECO:0000256" key="2">
    <source>
        <dbReference type="ARBA" id="ARBA00022448"/>
    </source>
</evidence>
<dbReference type="GO" id="GO:0005886">
    <property type="term" value="C:plasma membrane"/>
    <property type="evidence" value="ECO:0007669"/>
    <property type="project" value="UniProtKB-SubCell"/>
</dbReference>
<dbReference type="Pfam" id="PF00005">
    <property type="entry name" value="ABC_tran"/>
    <property type="match status" value="1"/>
</dbReference>
<evidence type="ECO:0000256" key="4">
    <source>
        <dbReference type="ARBA" id="ARBA00022692"/>
    </source>
</evidence>
<feature type="transmembrane region" description="Helical" evidence="9">
    <location>
        <begin position="263"/>
        <end position="284"/>
    </location>
</feature>
<feature type="domain" description="ABC transporter" evidence="10">
    <location>
        <begin position="353"/>
        <end position="587"/>
    </location>
</feature>
<dbReference type="Gene3D" id="3.40.50.300">
    <property type="entry name" value="P-loop containing nucleotide triphosphate hydrolases"/>
    <property type="match status" value="1"/>
</dbReference>
<feature type="transmembrane region" description="Helical" evidence="9">
    <location>
        <begin position="72"/>
        <end position="90"/>
    </location>
</feature>
<keyword evidence="6" id="KW-0067">ATP-binding</keyword>
<dbReference type="InterPro" id="IPR011527">
    <property type="entry name" value="ABC1_TM_dom"/>
</dbReference>
<dbReference type="InterPro" id="IPR017871">
    <property type="entry name" value="ABC_transporter-like_CS"/>
</dbReference>
<keyword evidence="5" id="KW-0547">Nucleotide-binding</keyword>
<dbReference type="PROSITE" id="PS50893">
    <property type="entry name" value="ABC_TRANSPORTER_2"/>
    <property type="match status" value="1"/>
</dbReference>
<dbReference type="SUPFAM" id="SSF90123">
    <property type="entry name" value="ABC transporter transmembrane region"/>
    <property type="match status" value="1"/>
</dbReference>
<dbReference type="PANTHER" id="PTHR43394">
    <property type="entry name" value="ATP-DEPENDENT PERMEASE MDL1, MITOCHONDRIAL"/>
    <property type="match status" value="1"/>
</dbReference>
<dbReference type="PROSITE" id="PS50929">
    <property type="entry name" value="ABC_TM1F"/>
    <property type="match status" value="1"/>
</dbReference>
<keyword evidence="3" id="KW-1003">Cell membrane</keyword>
<comment type="subcellular location">
    <subcellularLocation>
        <location evidence="1">Cell membrane</location>
        <topology evidence="1">Multi-pass membrane protein</topology>
    </subcellularLocation>
</comment>
<feature type="transmembrane region" description="Helical" evidence="9">
    <location>
        <begin position="176"/>
        <end position="195"/>
    </location>
</feature>
<dbReference type="GO" id="GO:0015421">
    <property type="term" value="F:ABC-type oligopeptide transporter activity"/>
    <property type="evidence" value="ECO:0007669"/>
    <property type="project" value="TreeGrafter"/>
</dbReference>
<keyword evidence="8 9" id="KW-0472">Membrane</keyword>
<evidence type="ECO:0008006" key="14">
    <source>
        <dbReference type="Google" id="ProtNLM"/>
    </source>
</evidence>
<evidence type="ECO:0000256" key="1">
    <source>
        <dbReference type="ARBA" id="ARBA00004651"/>
    </source>
</evidence>
<evidence type="ECO:0000313" key="13">
    <source>
        <dbReference type="Proteomes" id="UP000176864"/>
    </source>
</evidence>
<dbReference type="PANTHER" id="PTHR43394:SF1">
    <property type="entry name" value="ATP-BINDING CASSETTE SUB-FAMILY B MEMBER 10, MITOCHONDRIAL"/>
    <property type="match status" value="1"/>
</dbReference>
<dbReference type="FunFam" id="3.40.50.300:FF:000299">
    <property type="entry name" value="ABC transporter ATP-binding protein/permease"/>
    <property type="match status" value="1"/>
</dbReference>
<feature type="transmembrane region" description="Helical" evidence="9">
    <location>
        <begin position="151"/>
        <end position="170"/>
    </location>
</feature>
<dbReference type="STRING" id="1817824.A2751_04290"/>
<dbReference type="InterPro" id="IPR039421">
    <property type="entry name" value="Type_1_exporter"/>
</dbReference>
<dbReference type="SUPFAM" id="SSF52540">
    <property type="entry name" value="P-loop containing nucleoside triphosphate hydrolases"/>
    <property type="match status" value="1"/>
</dbReference>
<evidence type="ECO:0000256" key="9">
    <source>
        <dbReference type="SAM" id="Phobius"/>
    </source>
</evidence>
<feature type="domain" description="ABC transmembrane type-1" evidence="11">
    <location>
        <begin position="34"/>
        <end position="317"/>
    </location>
</feature>
<keyword evidence="2" id="KW-0813">Transport</keyword>
<dbReference type="AlphaFoldDB" id="A0A1F5NNF8"/>
<dbReference type="Proteomes" id="UP000176864">
    <property type="component" value="Unassembled WGS sequence"/>
</dbReference>
<sequence length="590" mass="67829">MKDKDIEQDLIKYSNWTLVKDVWAVTKPYKWRFFVASIFRFISDISNLYPSYGVALIVTFFSHYAIGDSLRYFWIIIALLVLAFSSKYAFRHFAKSIGYQVAERVALDSQMQMIRHLSLLDIAWHEKENAGNKLKRIQKGSDGLNRIARMWINNFIEISVNFVGMIFILTRFDARVGVSMIVFLISYFIISFFLLKRASIVSQEVDVMEERVLGLMFQTINNIRSVKVLAMADNILKMIGDQIASAFSKIKERIFRFQIRSMILNFWTLLFRIGLMILIAYGIAEGKYEVGILILFYGYFSSLVESVDELSEVTQDLVVCKYGIARMQRTLNEPVLIDSKENKIELPTDWKKITVKNLSFSYGKNKVLKNISFEIRRGERVGVVGLSGAGKSTLLKLLLKENESFEGDILFDDISIKRIDKQDYFKQVSVVLQDTEVFNFTLRENITIASAESRSEQNLTRALDIAHVADFASKLPSGLDTFIGEKGVKLSGGERQRLGIARAVYKQPEILLLDEATSHLDLESEEKIRDSLHKFFQTVTAVVIAHRLTTIREMDKILVIEKGEIIESGSFDELYQAKGRLFELWEKQKF</sequence>
<evidence type="ECO:0000256" key="3">
    <source>
        <dbReference type="ARBA" id="ARBA00022475"/>
    </source>
</evidence>
<dbReference type="Pfam" id="PF00664">
    <property type="entry name" value="ABC_membrane"/>
    <property type="match status" value="1"/>
</dbReference>
<evidence type="ECO:0000256" key="5">
    <source>
        <dbReference type="ARBA" id="ARBA00022741"/>
    </source>
</evidence>
<name>A0A1F5NNF8_9BACT</name>
<dbReference type="Gene3D" id="1.20.1560.10">
    <property type="entry name" value="ABC transporter type 1, transmembrane domain"/>
    <property type="match status" value="1"/>
</dbReference>
<dbReference type="GO" id="GO:0005524">
    <property type="term" value="F:ATP binding"/>
    <property type="evidence" value="ECO:0007669"/>
    <property type="project" value="UniProtKB-KW"/>
</dbReference>
<evidence type="ECO:0000256" key="6">
    <source>
        <dbReference type="ARBA" id="ARBA00022840"/>
    </source>
</evidence>
<keyword evidence="4 9" id="KW-0812">Transmembrane</keyword>
<dbReference type="InterPro" id="IPR003439">
    <property type="entry name" value="ABC_transporter-like_ATP-bd"/>
</dbReference>
<evidence type="ECO:0000259" key="10">
    <source>
        <dbReference type="PROSITE" id="PS50893"/>
    </source>
</evidence>
<dbReference type="GO" id="GO:0016887">
    <property type="term" value="F:ATP hydrolysis activity"/>
    <property type="evidence" value="ECO:0007669"/>
    <property type="project" value="InterPro"/>
</dbReference>
<comment type="caution">
    <text evidence="12">The sequence shown here is derived from an EMBL/GenBank/DDBJ whole genome shotgun (WGS) entry which is preliminary data.</text>
</comment>
<gene>
    <name evidence="12" type="ORF">A2751_04290</name>
</gene>
<proteinExistence type="predicted"/>
<feature type="transmembrane region" description="Helical" evidence="9">
    <location>
        <begin position="48"/>
        <end position="66"/>
    </location>
</feature>
<dbReference type="EMBL" id="MFEK01000009">
    <property type="protein sequence ID" value="OGE79064.1"/>
    <property type="molecule type" value="Genomic_DNA"/>
</dbReference>
<dbReference type="InterPro" id="IPR027417">
    <property type="entry name" value="P-loop_NTPase"/>
</dbReference>
<dbReference type="SMART" id="SM00382">
    <property type="entry name" value="AAA"/>
    <property type="match status" value="1"/>
</dbReference>
<evidence type="ECO:0000256" key="8">
    <source>
        <dbReference type="ARBA" id="ARBA00023136"/>
    </source>
</evidence>
<dbReference type="InterPro" id="IPR003593">
    <property type="entry name" value="AAA+_ATPase"/>
</dbReference>
<reference evidence="12 13" key="1">
    <citation type="journal article" date="2016" name="Nat. Commun.">
        <title>Thousands of microbial genomes shed light on interconnected biogeochemical processes in an aquifer system.</title>
        <authorList>
            <person name="Anantharaman K."/>
            <person name="Brown C.T."/>
            <person name="Hug L.A."/>
            <person name="Sharon I."/>
            <person name="Castelle C.J."/>
            <person name="Probst A.J."/>
            <person name="Thomas B.C."/>
            <person name="Singh A."/>
            <person name="Wilkins M.J."/>
            <person name="Karaoz U."/>
            <person name="Brodie E.L."/>
            <person name="Williams K.H."/>
            <person name="Hubbard S.S."/>
            <person name="Banfield J.F."/>
        </authorList>
    </citation>
    <scope>NUCLEOTIDE SEQUENCE [LARGE SCALE GENOMIC DNA]</scope>
</reference>
<keyword evidence="7 9" id="KW-1133">Transmembrane helix</keyword>
<dbReference type="InterPro" id="IPR036640">
    <property type="entry name" value="ABC1_TM_sf"/>
</dbReference>
<evidence type="ECO:0000313" key="12">
    <source>
        <dbReference type="EMBL" id="OGE79064.1"/>
    </source>
</evidence>
<accession>A0A1F5NNF8</accession>
<protein>
    <recommendedName>
        <fullName evidence="14">ABC transporter ATP-binding protein</fullName>
    </recommendedName>
</protein>
<dbReference type="PROSITE" id="PS00211">
    <property type="entry name" value="ABC_TRANSPORTER_1"/>
    <property type="match status" value="1"/>
</dbReference>
<evidence type="ECO:0000256" key="7">
    <source>
        <dbReference type="ARBA" id="ARBA00022989"/>
    </source>
</evidence>
<evidence type="ECO:0000259" key="11">
    <source>
        <dbReference type="PROSITE" id="PS50929"/>
    </source>
</evidence>
<organism evidence="12 13">
    <name type="scientific">Candidatus Doudnabacteria bacterium RIFCSPHIGHO2_01_FULL_46_14</name>
    <dbReference type="NCBI Taxonomy" id="1817824"/>
    <lineage>
        <taxon>Bacteria</taxon>
        <taxon>Candidatus Doudnaibacteriota</taxon>
    </lineage>
</organism>